<dbReference type="PANTHER" id="PTHR24637">
    <property type="entry name" value="COLLAGEN"/>
    <property type="match status" value="1"/>
</dbReference>
<evidence type="ECO:0000313" key="6">
    <source>
        <dbReference type="Proteomes" id="UP000298663"/>
    </source>
</evidence>
<accession>A0A4U5P0L4</accession>
<dbReference type="STRING" id="34508.A0A4U5P0L4"/>
<keyword evidence="3" id="KW-0812">Transmembrane</keyword>
<dbReference type="InterPro" id="IPR008160">
    <property type="entry name" value="Collagen"/>
</dbReference>
<evidence type="ECO:0000313" key="5">
    <source>
        <dbReference type="EMBL" id="TKR89486.1"/>
    </source>
</evidence>
<keyword evidence="1" id="KW-0677">Repeat</keyword>
<evidence type="ECO:0000256" key="1">
    <source>
        <dbReference type="ARBA" id="ARBA00022737"/>
    </source>
</evidence>
<dbReference type="InterPro" id="IPR002486">
    <property type="entry name" value="Col_cuticle_N"/>
</dbReference>
<evidence type="ECO:0000259" key="4">
    <source>
        <dbReference type="SMART" id="SM01088"/>
    </source>
</evidence>
<proteinExistence type="predicted"/>
<dbReference type="EMBL" id="AZBU02000003">
    <property type="protein sequence ID" value="TKR89486.1"/>
    <property type="molecule type" value="Genomic_DNA"/>
</dbReference>
<comment type="caution">
    <text evidence="5">The sequence shown here is derived from an EMBL/GenBank/DDBJ whole genome shotgun (WGS) entry which is preliminary data.</text>
</comment>
<keyword evidence="3" id="KW-0472">Membrane</keyword>
<feature type="compositionally biased region" description="Pro residues" evidence="2">
    <location>
        <begin position="225"/>
        <end position="234"/>
    </location>
</feature>
<dbReference type="PANTHER" id="PTHR24637:SF377">
    <property type="entry name" value="COLLAGEN TYPE IX ALPHA 1 CHAIN"/>
    <property type="match status" value="1"/>
</dbReference>
<keyword evidence="6" id="KW-1185">Reference proteome</keyword>
<feature type="domain" description="Nematode cuticle collagen N-terminal" evidence="4">
    <location>
        <begin position="20"/>
        <end position="72"/>
    </location>
</feature>
<keyword evidence="3" id="KW-1133">Transmembrane helix</keyword>
<dbReference type="GO" id="GO:0042302">
    <property type="term" value="F:structural constituent of cuticle"/>
    <property type="evidence" value="ECO:0007669"/>
    <property type="project" value="InterPro"/>
</dbReference>
<feature type="region of interest" description="Disordered" evidence="2">
    <location>
        <begin position="133"/>
        <end position="330"/>
    </location>
</feature>
<reference evidence="5 6" key="1">
    <citation type="journal article" date="2015" name="Genome Biol.">
        <title>Comparative genomics of Steinernema reveals deeply conserved gene regulatory networks.</title>
        <authorList>
            <person name="Dillman A.R."/>
            <person name="Macchietto M."/>
            <person name="Porter C.F."/>
            <person name="Rogers A."/>
            <person name="Williams B."/>
            <person name="Antoshechkin I."/>
            <person name="Lee M.M."/>
            <person name="Goodwin Z."/>
            <person name="Lu X."/>
            <person name="Lewis E.E."/>
            <person name="Goodrich-Blair H."/>
            <person name="Stock S.P."/>
            <person name="Adams B.J."/>
            <person name="Sternberg P.W."/>
            <person name="Mortazavi A."/>
        </authorList>
    </citation>
    <scope>NUCLEOTIDE SEQUENCE [LARGE SCALE GENOMIC DNA]</scope>
    <source>
        <strain evidence="5 6">ALL</strain>
    </source>
</reference>
<dbReference type="SMART" id="SM01088">
    <property type="entry name" value="Col_cuticle_N"/>
    <property type="match status" value="1"/>
</dbReference>
<dbReference type="OrthoDB" id="5870983at2759"/>
<reference evidence="5 6" key="2">
    <citation type="journal article" date="2019" name="G3 (Bethesda)">
        <title>Hybrid Assembly of the Genome of the Entomopathogenic Nematode Steinernema carpocapsae Identifies the X-Chromosome.</title>
        <authorList>
            <person name="Serra L."/>
            <person name="Macchietto M."/>
            <person name="Macias-Munoz A."/>
            <person name="McGill C.J."/>
            <person name="Rodriguez I.M."/>
            <person name="Rodriguez B."/>
            <person name="Murad R."/>
            <person name="Mortazavi A."/>
        </authorList>
    </citation>
    <scope>NUCLEOTIDE SEQUENCE [LARGE SCALE GENOMIC DNA]</scope>
    <source>
        <strain evidence="5 6">ALL</strain>
    </source>
</reference>
<gene>
    <name evidence="5" type="ORF">L596_013583</name>
</gene>
<name>A0A4U5P0L4_STECR</name>
<dbReference type="Pfam" id="PF01484">
    <property type="entry name" value="Col_cuticle_N"/>
    <property type="match status" value="1"/>
</dbReference>
<feature type="compositionally biased region" description="Low complexity" evidence="2">
    <location>
        <begin position="156"/>
        <end position="183"/>
    </location>
</feature>
<dbReference type="Proteomes" id="UP000298663">
    <property type="component" value="Unassembled WGS sequence"/>
</dbReference>
<organism evidence="5 6">
    <name type="scientific">Steinernema carpocapsae</name>
    <name type="common">Entomopathogenic nematode</name>
    <dbReference type="NCBI Taxonomy" id="34508"/>
    <lineage>
        <taxon>Eukaryota</taxon>
        <taxon>Metazoa</taxon>
        <taxon>Ecdysozoa</taxon>
        <taxon>Nematoda</taxon>
        <taxon>Chromadorea</taxon>
        <taxon>Rhabditida</taxon>
        <taxon>Tylenchina</taxon>
        <taxon>Panagrolaimomorpha</taxon>
        <taxon>Strongyloidoidea</taxon>
        <taxon>Steinernematidae</taxon>
        <taxon>Steinernema</taxon>
    </lineage>
</organism>
<sequence length="330" mass="33547">MKGLVDETSKSLREIDHLRRIAFLGISLSTVAALAAVVVVPMVYGYVQHAQAQIQQELDYCVYDTHGLWNEYTVMTSMTGFKGRLKRAVMYVTRSPKPVSLTYRPAYRQAMTYQQPSYARPIQQPSAAVMNMPQMQSNGGACRKGGPPGPPGPPGSDGLPGRDGSPGNPGMPGPDAAPDAQPDFCFDCPSGPPGMMGTPGPRGFPGMIGPPGPSSYGQPGMPGLQGPPGPPGQPGMPGSPGQPGEPGRTNRVDLGPGPMGPPGPPGSPGPSGQPGGSGNSYPGPPGPPGGMGQPGRPGSPGQPGGRGPNGPPGQPGGCDHCPQPRTAPGY</sequence>
<dbReference type="AlphaFoldDB" id="A0A4U5P0L4"/>
<feature type="compositionally biased region" description="Pro residues" evidence="2">
    <location>
        <begin position="258"/>
        <end position="268"/>
    </location>
</feature>
<dbReference type="Pfam" id="PF01391">
    <property type="entry name" value="Collagen"/>
    <property type="match status" value="1"/>
</dbReference>
<evidence type="ECO:0000256" key="2">
    <source>
        <dbReference type="SAM" id="MobiDB-lite"/>
    </source>
</evidence>
<feature type="compositionally biased region" description="Low complexity" evidence="2">
    <location>
        <begin position="193"/>
        <end position="207"/>
    </location>
</feature>
<protein>
    <recommendedName>
        <fullName evidence="4">Nematode cuticle collagen N-terminal domain-containing protein</fullName>
    </recommendedName>
</protein>
<feature type="transmembrane region" description="Helical" evidence="3">
    <location>
        <begin position="21"/>
        <end position="47"/>
    </location>
</feature>
<feature type="compositionally biased region" description="Low complexity" evidence="2">
    <location>
        <begin position="214"/>
        <end position="224"/>
    </location>
</feature>
<evidence type="ECO:0000256" key="3">
    <source>
        <dbReference type="SAM" id="Phobius"/>
    </source>
</evidence>